<comment type="similarity">
    <text evidence="3">Belongs to the flavoredoxin family.</text>
</comment>
<sequence>MASNTHSVISPAILYWGTPVVLITSQNEDGTSNIAPMSSAFWLGHSCVLGLDATSKTTENLLRTKECVLNLPSDTMVAAVNELAGTTGSNPVSASKASRDYKFVKDKWTKAQLSPQPSDFVQPSRIAECPVQMECQFLQVTNLRPDLPDRCGLVLAIEVRVLRIHIDDELRMEGYANRVDPDKWHPLIMSFQEFYGLKECQGWTHGSRKKTIALNLDGPWKKREEEKQTDPSLGLVVSQKRNIEDSRKATLQGCQEMTMMH</sequence>
<dbReference type="OMA" id="HYFGLGR"/>
<dbReference type="KEGG" id="pfy:PFICI_03301"/>
<dbReference type="GeneID" id="19268314"/>
<evidence type="ECO:0000256" key="1">
    <source>
        <dbReference type="ARBA" id="ARBA00001917"/>
    </source>
</evidence>
<name>W3XJ98_PESFW</name>
<dbReference type="STRING" id="1229662.W3XJ98"/>
<dbReference type="OrthoDB" id="10250990at2759"/>
<dbReference type="GO" id="GO:0010181">
    <property type="term" value="F:FMN binding"/>
    <property type="evidence" value="ECO:0007669"/>
    <property type="project" value="InterPro"/>
</dbReference>
<dbReference type="PANTHER" id="PTHR43567">
    <property type="entry name" value="FLAVOREDOXIN-RELATED-RELATED"/>
    <property type="match status" value="1"/>
</dbReference>
<dbReference type="InterPro" id="IPR012349">
    <property type="entry name" value="Split_barrel_FMN-bd"/>
</dbReference>
<evidence type="ECO:0000313" key="5">
    <source>
        <dbReference type="EMBL" id="ETS85276.1"/>
    </source>
</evidence>
<dbReference type="PANTHER" id="PTHR43567:SF1">
    <property type="entry name" value="FLAVOREDOXIN"/>
    <property type="match status" value="1"/>
</dbReference>
<gene>
    <name evidence="5" type="ORF">PFICI_03301</name>
</gene>
<dbReference type="AlphaFoldDB" id="W3XJ98"/>
<dbReference type="HOGENOM" id="CLU_075333_0_0_1"/>
<organism evidence="5 6">
    <name type="scientific">Pestalotiopsis fici (strain W106-1 / CGMCC3.15140)</name>
    <dbReference type="NCBI Taxonomy" id="1229662"/>
    <lineage>
        <taxon>Eukaryota</taxon>
        <taxon>Fungi</taxon>
        <taxon>Dikarya</taxon>
        <taxon>Ascomycota</taxon>
        <taxon>Pezizomycotina</taxon>
        <taxon>Sordariomycetes</taxon>
        <taxon>Xylariomycetidae</taxon>
        <taxon>Amphisphaeriales</taxon>
        <taxon>Sporocadaceae</taxon>
        <taxon>Pestalotiopsis</taxon>
    </lineage>
</organism>
<evidence type="ECO:0000256" key="3">
    <source>
        <dbReference type="ARBA" id="ARBA00038054"/>
    </source>
</evidence>
<evidence type="ECO:0000259" key="4">
    <source>
        <dbReference type="Pfam" id="PF01613"/>
    </source>
</evidence>
<accession>W3XJ98</accession>
<keyword evidence="2" id="KW-0285">Flavoprotein</keyword>
<dbReference type="InParanoid" id="W3XJ98"/>
<reference evidence="6" key="1">
    <citation type="journal article" date="2015" name="BMC Genomics">
        <title>Genomic and transcriptomic analysis of the endophytic fungus Pestalotiopsis fici reveals its lifestyle and high potential for synthesis of natural products.</title>
        <authorList>
            <person name="Wang X."/>
            <person name="Zhang X."/>
            <person name="Liu L."/>
            <person name="Xiang M."/>
            <person name="Wang W."/>
            <person name="Sun X."/>
            <person name="Che Y."/>
            <person name="Guo L."/>
            <person name="Liu G."/>
            <person name="Guo L."/>
            <person name="Wang C."/>
            <person name="Yin W.B."/>
            <person name="Stadler M."/>
            <person name="Zhang X."/>
            <person name="Liu X."/>
        </authorList>
    </citation>
    <scope>NUCLEOTIDE SEQUENCE [LARGE SCALE GENOMIC DNA]</scope>
    <source>
        <strain evidence="6">W106-1 / CGMCC3.15140</strain>
    </source>
</reference>
<dbReference type="SUPFAM" id="SSF50475">
    <property type="entry name" value="FMN-binding split barrel"/>
    <property type="match status" value="1"/>
</dbReference>
<protein>
    <recommendedName>
        <fullName evidence="4">Flavin reductase like domain-containing protein</fullName>
    </recommendedName>
</protein>
<dbReference type="RefSeq" id="XP_007830073.1">
    <property type="nucleotide sequence ID" value="XM_007831882.1"/>
</dbReference>
<proteinExistence type="inferred from homology"/>
<evidence type="ECO:0000256" key="2">
    <source>
        <dbReference type="ARBA" id="ARBA00022630"/>
    </source>
</evidence>
<keyword evidence="6" id="KW-1185">Reference proteome</keyword>
<dbReference type="InterPro" id="IPR052174">
    <property type="entry name" value="Flavoredoxin"/>
</dbReference>
<evidence type="ECO:0000313" key="6">
    <source>
        <dbReference type="Proteomes" id="UP000030651"/>
    </source>
</evidence>
<feature type="domain" description="Flavin reductase like" evidence="4">
    <location>
        <begin position="18"/>
        <end position="173"/>
    </location>
</feature>
<dbReference type="Gene3D" id="2.30.110.10">
    <property type="entry name" value="Electron Transport, Fmn-binding Protein, Chain A"/>
    <property type="match status" value="1"/>
</dbReference>
<dbReference type="EMBL" id="KI912110">
    <property type="protein sequence ID" value="ETS85276.1"/>
    <property type="molecule type" value="Genomic_DNA"/>
</dbReference>
<comment type="cofactor">
    <cofactor evidence="1">
        <name>FMN</name>
        <dbReference type="ChEBI" id="CHEBI:58210"/>
    </cofactor>
</comment>
<dbReference type="Proteomes" id="UP000030651">
    <property type="component" value="Unassembled WGS sequence"/>
</dbReference>
<dbReference type="InterPro" id="IPR002563">
    <property type="entry name" value="Flavin_Rdtase-like_dom"/>
</dbReference>
<dbReference type="eggNOG" id="ENOG502S0US">
    <property type="taxonomic scope" value="Eukaryota"/>
</dbReference>
<dbReference type="Pfam" id="PF01613">
    <property type="entry name" value="Flavin_Reduct"/>
    <property type="match status" value="1"/>
</dbReference>